<dbReference type="AlphaFoldDB" id="U1RWA9"/>
<keyword evidence="2" id="KW-1185">Reference proteome</keyword>
<dbReference type="HOGENOM" id="CLU_3094638_0_0_11"/>
<evidence type="ECO:0000313" key="1">
    <source>
        <dbReference type="EMBL" id="ERH22717.1"/>
    </source>
</evidence>
<evidence type="ECO:0000313" key="2">
    <source>
        <dbReference type="Proteomes" id="UP000016536"/>
    </source>
</evidence>
<name>U1RWA9_9ACTO</name>
<dbReference type="EMBL" id="AWSE01000143">
    <property type="protein sequence ID" value="ERH22717.1"/>
    <property type="molecule type" value="Genomic_DNA"/>
</dbReference>
<dbReference type="Proteomes" id="UP000016536">
    <property type="component" value="Unassembled WGS sequence"/>
</dbReference>
<accession>U1RWA9</accession>
<sequence>MLSFMVDGSREHLVEDHFLDPSHSARKTLMTRTGPRKTVYDIVTSKLGPIL</sequence>
<proteinExistence type="predicted"/>
<gene>
    <name evidence="1" type="ORF">HMPREF1979_02294</name>
</gene>
<reference evidence="1 2" key="1">
    <citation type="submission" date="2013-08" db="EMBL/GenBank/DDBJ databases">
        <authorList>
            <person name="Weinstock G."/>
            <person name="Sodergren E."/>
            <person name="Wylie T."/>
            <person name="Fulton L."/>
            <person name="Fulton R."/>
            <person name="Fronick C."/>
            <person name="O'Laughlin M."/>
            <person name="Godfrey J."/>
            <person name="Miner T."/>
            <person name="Herter B."/>
            <person name="Appelbaum E."/>
            <person name="Cordes M."/>
            <person name="Lek S."/>
            <person name="Wollam A."/>
            <person name="Pepin K.H."/>
            <person name="Palsikar V.B."/>
            <person name="Mitreva M."/>
            <person name="Wilson R.K."/>
        </authorList>
    </citation>
    <scope>NUCLEOTIDE SEQUENCE [LARGE SCALE GENOMIC DNA]</scope>
    <source>
        <strain evidence="1 2">F0542</strain>
    </source>
</reference>
<organism evidence="1 2">
    <name type="scientific">Actinomyces johnsonii F0542</name>
    <dbReference type="NCBI Taxonomy" id="1321818"/>
    <lineage>
        <taxon>Bacteria</taxon>
        <taxon>Bacillati</taxon>
        <taxon>Actinomycetota</taxon>
        <taxon>Actinomycetes</taxon>
        <taxon>Actinomycetales</taxon>
        <taxon>Actinomycetaceae</taxon>
        <taxon>Actinomyces</taxon>
    </lineage>
</organism>
<protein>
    <submittedName>
        <fullName evidence="1">Uncharacterized protein</fullName>
    </submittedName>
</protein>
<comment type="caution">
    <text evidence="1">The sequence shown here is derived from an EMBL/GenBank/DDBJ whole genome shotgun (WGS) entry which is preliminary data.</text>
</comment>